<name>A0ACA9QN22_9GLOM</name>
<sequence>YCQESPISLKNLTESADYNNSGDCDDDSCNAGLAKEIGASTMRASYVIGLTLLQMDACCIIYVIYRTFVRWRMAKRRLSMAYKLPFYMACFDFITYIFQSVNLVHPLLFIDNWPSPGCSIIAGGFFFGSVLSISFIGVSSLMSWLIVCKKIQIDFGAYDYKLLIWPFGFSTVLTAISAHTFGSDQF</sequence>
<organism evidence="1 2">
    <name type="scientific">Cetraspora pellucida</name>
    <dbReference type="NCBI Taxonomy" id="1433469"/>
    <lineage>
        <taxon>Eukaryota</taxon>
        <taxon>Fungi</taxon>
        <taxon>Fungi incertae sedis</taxon>
        <taxon>Mucoromycota</taxon>
        <taxon>Glomeromycotina</taxon>
        <taxon>Glomeromycetes</taxon>
        <taxon>Diversisporales</taxon>
        <taxon>Gigasporaceae</taxon>
        <taxon>Cetraspora</taxon>
    </lineage>
</organism>
<feature type="non-terminal residue" evidence="1">
    <location>
        <position position="186"/>
    </location>
</feature>
<dbReference type="EMBL" id="CAJVPW010044852">
    <property type="protein sequence ID" value="CAG8754822.1"/>
    <property type="molecule type" value="Genomic_DNA"/>
</dbReference>
<evidence type="ECO:0000313" key="1">
    <source>
        <dbReference type="EMBL" id="CAG8754822.1"/>
    </source>
</evidence>
<proteinExistence type="predicted"/>
<protein>
    <submittedName>
        <fullName evidence="1">15548_t:CDS:1</fullName>
    </submittedName>
</protein>
<accession>A0ACA9QN22</accession>
<feature type="non-terminal residue" evidence="1">
    <location>
        <position position="1"/>
    </location>
</feature>
<keyword evidence="2" id="KW-1185">Reference proteome</keyword>
<comment type="caution">
    <text evidence="1">The sequence shown here is derived from an EMBL/GenBank/DDBJ whole genome shotgun (WGS) entry which is preliminary data.</text>
</comment>
<reference evidence="1" key="1">
    <citation type="submission" date="2021-06" db="EMBL/GenBank/DDBJ databases">
        <authorList>
            <person name="Kallberg Y."/>
            <person name="Tangrot J."/>
            <person name="Rosling A."/>
        </authorList>
    </citation>
    <scope>NUCLEOTIDE SEQUENCE</scope>
    <source>
        <strain evidence="1">28 12/20/2015</strain>
    </source>
</reference>
<gene>
    <name evidence="1" type="ORF">SPELUC_LOCUS14733</name>
</gene>
<dbReference type="Proteomes" id="UP000789366">
    <property type="component" value="Unassembled WGS sequence"/>
</dbReference>
<evidence type="ECO:0000313" key="2">
    <source>
        <dbReference type="Proteomes" id="UP000789366"/>
    </source>
</evidence>